<feature type="domain" description="C2H2-type" evidence="7">
    <location>
        <begin position="1293"/>
        <end position="1320"/>
    </location>
</feature>
<keyword evidence="4" id="KW-0862">Zinc</keyword>
<dbReference type="PROSITE" id="PS50157">
    <property type="entry name" value="ZINC_FINGER_C2H2_2"/>
    <property type="match status" value="3"/>
</dbReference>
<proteinExistence type="predicted"/>
<keyword evidence="1" id="KW-0479">Metal-binding</keyword>
<feature type="compositionally biased region" description="Polar residues" evidence="6">
    <location>
        <begin position="385"/>
        <end position="401"/>
    </location>
</feature>
<dbReference type="SUPFAM" id="SSF57667">
    <property type="entry name" value="beta-beta-alpha zinc fingers"/>
    <property type="match status" value="1"/>
</dbReference>
<evidence type="ECO:0000256" key="4">
    <source>
        <dbReference type="ARBA" id="ARBA00022833"/>
    </source>
</evidence>
<name>A0A5N6UZ43_ASPTM</name>
<dbReference type="EMBL" id="ML738612">
    <property type="protein sequence ID" value="KAE8163975.1"/>
    <property type="molecule type" value="Genomic_DNA"/>
</dbReference>
<dbReference type="PANTHER" id="PTHR10039:SF14">
    <property type="entry name" value="NACHT DOMAIN-CONTAINING PROTEIN"/>
    <property type="match status" value="1"/>
</dbReference>
<keyword evidence="9" id="KW-1185">Reference proteome</keyword>
<dbReference type="Pfam" id="PF00096">
    <property type="entry name" value="zf-C2H2"/>
    <property type="match status" value="2"/>
</dbReference>
<feature type="region of interest" description="Disordered" evidence="6">
    <location>
        <begin position="377"/>
        <end position="401"/>
    </location>
</feature>
<accession>A0A5N6UZ43</accession>
<evidence type="ECO:0000313" key="9">
    <source>
        <dbReference type="Proteomes" id="UP000326950"/>
    </source>
</evidence>
<evidence type="ECO:0000256" key="5">
    <source>
        <dbReference type="PROSITE-ProRule" id="PRU00042"/>
    </source>
</evidence>
<dbReference type="Pfam" id="PF24883">
    <property type="entry name" value="NPHP3_N"/>
    <property type="match status" value="1"/>
</dbReference>
<evidence type="ECO:0000313" key="8">
    <source>
        <dbReference type="EMBL" id="KAE8163975.1"/>
    </source>
</evidence>
<dbReference type="Pfam" id="PF22939">
    <property type="entry name" value="WHD_GPIID"/>
    <property type="match status" value="1"/>
</dbReference>
<protein>
    <recommendedName>
        <fullName evidence="7">C2H2-type domain-containing protein</fullName>
    </recommendedName>
</protein>
<gene>
    <name evidence="8" type="ORF">BDV40DRAFT_311215</name>
</gene>
<evidence type="ECO:0000256" key="6">
    <source>
        <dbReference type="SAM" id="MobiDB-lite"/>
    </source>
</evidence>
<dbReference type="SMART" id="SM00355">
    <property type="entry name" value="ZnF_C2H2"/>
    <property type="match status" value="4"/>
</dbReference>
<dbReference type="InterPro" id="IPR056884">
    <property type="entry name" value="NPHP3-like_N"/>
</dbReference>
<dbReference type="InterPro" id="IPR056125">
    <property type="entry name" value="DUF7708"/>
</dbReference>
<dbReference type="Gene3D" id="3.40.50.300">
    <property type="entry name" value="P-loop containing nucleotide triphosphate hydrolases"/>
    <property type="match status" value="1"/>
</dbReference>
<dbReference type="SUPFAM" id="SSF52540">
    <property type="entry name" value="P-loop containing nucleoside triphosphate hydrolases"/>
    <property type="match status" value="1"/>
</dbReference>
<feature type="domain" description="C2H2-type" evidence="7">
    <location>
        <begin position="1264"/>
        <end position="1292"/>
    </location>
</feature>
<sequence>MEPKPHRWSKTVFRLRGIPNTVQELSDVGNLVSQRLGDVPVHHVHVFSLATTLNLQQSKVATIMFKTAPSIICRDLDNNEWHIPSEIHTQPPGLLDLTLDTHFMGMTPLNDVKSFSQTFDCIAVSGLASHPFGSWQPKNSDKTFMWIRDVLPNVLGDVRTVIYGYDTRLDNSRSFQSIHDLADELINHLLTYGWGSPSAKPVAFLAHSLGGLVVKEVLRKLASPSDEEYRNLLSVVRGAIFFGVPNLGMEQTHFRAIVQNNPNEALIDDIARNSNYLRRLNEDFSASSCIKDLTFFWAYETFESPTVVMTAAGRIDRDGPPAILVSPESATCRFIEINRSVTFPISATHSDMVKFNKESHYCDIIIKKLSKILFPPRKAGEGAGSESTSKHPQGASTPGNYNQVSAQEVYVKFSQTRAGGVLICQITAELDYLKTTWRLTKMEEKEFQSATYATVEDAIREMQLEQERTQDLMYMQRLEPFLLSMQQFGEIANIIEIFSDAQHAMAYVWGPMKYVLCTASRYLEAFHSVLDAYQEVGEVIPRIQGYETLFASKPYLKQALVMIYKDILWFHAETIRQLNQREWMQLFKASWRDFSPKIADIKENTARYRRSVESGVSFTDFETILALNSARASRTSGTDQTVSRQATVMQWLSPFDSEAEQVKYYRTRSVCKDPGRWLLDHHLIKSWFNPDCCKVPLLWLSGIPGAGKTILASIIVDTVRRVEGATVAFFYCKHGEESRNSFTSVSRSILAQILNQHPHLLPYFHEKASVNSGTVLNSATLAKEMLLTSLKSGEKTYIVIDGVDECNHDSRKEISSWFQEVAELPSTEMGTIRCLFVSQDDGIAVEDFRNIPGIKITDENNDDIRDFASLWHRKIEKKFGQLRKNNNIQNIISVRAQGMFIFAELFAKYLEDLPSREALWRELDPAKLPINLDHVYERILLRILESRGDHIVNHIRHILGWIVCARRPLQWREIQGAVCIDLENQHIDHDKGVLDTPKGLFASLVEIQEDDTVALVHGTARDKDFVNTREAHYSLAMLSLSYLSFPQVDSERDEVHVKSDLLSGTHPFYDYASACWAIHLQEGIPEAKFGDKISDLRETLETFIELRWVSTSKPLPNLQRVHKLLSPLDSSKHYDNIAQAVTLKIRSVLENMHTASLCEADERRLQRFYGMNWFKCSRVNCYYYYQGFKSADQRDRHTAKHNRPFLCFIKGCPTEVFGCTTYDELKNHLFATHAIDDFEDADGEEFPDVHEEVPAKLVKNAAEFGCPSCDKKYTRRYTLLNHIRGAHSGEKPYECPICKRQFTRKFERDRHQRTHSEEPDKPYKCSGQLKDGTTWGCGKSFIRADKLRSHFDTKKGRKCVQPMMAEKLQAVHDGGIVCDNTEFGEKADRFLSDGESLPPFKDFLKLCGLDMSSIGFHHGETSLLRDQDDGNT</sequence>
<dbReference type="Gene3D" id="3.40.50.1820">
    <property type="entry name" value="alpha/beta hydrolase"/>
    <property type="match status" value="1"/>
</dbReference>
<evidence type="ECO:0000256" key="2">
    <source>
        <dbReference type="ARBA" id="ARBA00022737"/>
    </source>
</evidence>
<evidence type="ECO:0000256" key="1">
    <source>
        <dbReference type="ARBA" id="ARBA00022723"/>
    </source>
</evidence>
<keyword evidence="2" id="KW-0677">Repeat</keyword>
<dbReference type="Gene3D" id="3.30.160.60">
    <property type="entry name" value="Classic Zinc Finger"/>
    <property type="match status" value="3"/>
</dbReference>
<keyword evidence="3 5" id="KW-0863">Zinc-finger</keyword>
<dbReference type="PANTHER" id="PTHR10039">
    <property type="entry name" value="AMELOGENIN"/>
    <property type="match status" value="1"/>
</dbReference>
<evidence type="ECO:0000259" key="7">
    <source>
        <dbReference type="PROSITE" id="PS50157"/>
    </source>
</evidence>
<dbReference type="InterPro" id="IPR013087">
    <property type="entry name" value="Znf_C2H2_type"/>
</dbReference>
<dbReference type="PROSITE" id="PS00028">
    <property type="entry name" value="ZINC_FINGER_C2H2_1"/>
    <property type="match status" value="2"/>
</dbReference>
<evidence type="ECO:0000256" key="3">
    <source>
        <dbReference type="ARBA" id="ARBA00022771"/>
    </source>
</evidence>
<dbReference type="InterPro" id="IPR027417">
    <property type="entry name" value="P-loop_NTPase"/>
</dbReference>
<dbReference type="InterPro" id="IPR036236">
    <property type="entry name" value="Znf_C2H2_sf"/>
</dbReference>
<dbReference type="OrthoDB" id="21416at2759"/>
<feature type="domain" description="C2H2-type" evidence="7">
    <location>
        <begin position="1323"/>
        <end position="1359"/>
    </location>
</feature>
<dbReference type="GO" id="GO:0008270">
    <property type="term" value="F:zinc ion binding"/>
    <property type="evidence" value="ECO:0007669"/>
    <property type="project" value="UniProtKB-KW"/>
</dbReference>
<organism evidence="8 9">
    <name type="scientific">Aspergillus tamarii</name>
    <dbReference type="NCBI Taxonomy" id="41984"/>
    <lineage>
        <taxon>Eukaryota</taxon>
        <taxon>Fungi</taxon>
        <taxon>Dikarya</taxon>
        <taxon>Ascomycota</taxon>
        <taxon>Pezizomycotina</taxon>
        <taxon>Eurotiomycetes</taxon>
        <taxon>Eurotiomycetidae</taxon>
        <taxon>Eurotiales</taxon>
        <taxon>Aspergillaceae</taxon>
        <taxon>Aspergillus</taxon>
        <taxon>Aspergillus subgen. Circumdati</taxon>
    </lineage>
</organism>
<dbReference type="Proteomes" id="UP000326950">
    <property type="component" value="Unassembled WGS sequence"/>
</dbReference>
<dbReference type="SUPFAM" id="SSF53474">
    <property type="entry name" value="alpha/beta-Hydrolases"/>
    <property type="match status" value="1"/>
</dbReference>
<dbReference type="InterPro" id="IPR054471">
    <property type="entry name" value="GPIID_WHD"/>
</dbReference>
<dbReference type="InterPro" id="IPR029058">
    <property type="entry name" value="AB_hydrolase_fold"/>
</dbReference>
<reference evidence="8 9" key="1">
    <citation type="submission" date="2019-04" db="EMBL/GenBank/DDBJ databases">
        <title>Friends and foes A comparative genomics study of 23 Aspergillus species from section Flavi.</title>
        <authorList>
            <consortium name="DOE Joint Genome Institute"/>
            <person name="Kjaerbolling I."/>
            <person name="Vesth T."/>
            <person name="Frisvad J.C."/>
            <person name="Nybo J.L."/>
            <person name="Theobald S."/>
            <person name="Kildgaard S."/>
            <person name="Isbrandt T."/>
            <person name="Kuo A."/>
            <person name="Sato A."/>
            <person name="Lyhne E.K."/>
            <person name="Kogle M.E."/>
            <person name="Wiebenga A."/>
            <person name="Kun R.S."/>
            <person name="Lubbers R.J."/>
            <person name="Makela M.R."/>
            <person name="Barry K."/>
            <person name="Chovatia M."/>
            <person name="Clum A."/>
            <person name="Daum C."/>
            <person name="Haridas S."/>
            <person name="He G."/>
            <person name="LaButti K."/>
            <person name="Lipzen A."/>
            <person name="Mondo S."/>
            <person name="Riley R."/>
            <person name="Salamov A."/>
            <person name="Simmons B.A."/>
            <person name="Magnuson J.K."/>
            <person name="Henrissat B."/>
            <person name="Mortensen U.H."/>
            <person name="Larsen T.O."/>
            <person name="Devries R.P."/>
            <person name="Grigoriev I.V."/>
            <person name="Machida M."/>
            <person name="Baker S.E."/>
            <person name="Andersen M.R."/>
        </authorList>
    </citation>
    <scope>NUCLEOTIDE SEQUENCE [LARGE SCALE GENOMIC DNA]</scope>
    <source>
        <strain evidence="8 9">CBS 117626</strain>
    </source>
</reference>
<dbReference type="Pfam" id="PF24809">
    <property type="entry name" value="DUF7708"/>
    <property type="match status" value="1"/>
</dbReference>
<dbReference type="FunFam" id="3.30.160.60:FF:000100">
    <property type="entry name" value="Zinc finger 45-like"/>
    <property type="match status" value="1"/>
</dbReference>